<comment type="caution">
    <text evidence="1">The sequence shown here is derived from an EMBL/GenBank/DDBJ whole genome shotgun (WGS) entry which is preliminary data.</text>
</comment>
<dbReference type="AlphaFoldDB" id="A0A420E1J7"/>
<reference evidence="1 2" key="1">
    <citation type="submission" date="2018-09" db="EMBL/GenBank/DDBJ databases">
        <title>Genomic Encyclopedia of Archaeal and Bacterial Type Strains, Phase II (KMG-II): from individual species to whole genera.</title>
        <authorList>
            <person name="Goeker M."/>
        </authorList>
    </citation>
    <scope>NUCLEOTIDE SEQUENCE [LARGE SCALE GENOMIC DNA]</scope>
    <source>
        <strain evidence="1 2">DSM 16505</strain>
    </source>
</reference>
<dbReference type="Proteomes" id="UP000285780">
    <property type="component" value="Unassembled WGS sequence"/>
</dbReference>
<sequence length="338" mass="39757">MKKSIFFISKPLELLGAIEAREQFKLSDCILVIKSDKYDDATINFLIEKSGGWNSIIRTKKKSSYGFSWLKLVKELKKEDYQYLFVRAFPIASYFVNNLNYEKCYLLDDGAATIEIARNSKFDGYLTKRFSLFKGKNKKGGKYTLVEKIYKAYGISIENEVNNINFFSYYNLEDLEPDNVVKNEFKWLKIIKKDSKEQEEDSVYLLGTNVVNANLLSFKDYFMTLNKICDFYKGKKIIYIPHPREKEGDLKKIELELSFVIKKNKLNVELDFILNNEVPKHIAGTITSALITLKMIFNQATVDFFNLDDEKVDKERQKVIKEIYKYQDKYIDYHKLNY</sequence>
<dbReference type="RefSeq" id="WP_120186796.1">
    <property type="nucleotide sequence ID" value="NZ_RAQM01000008.1"/>
</dbReference>
<protein>
    <submittedName>
        <fullName evidence="1">Uncharacterized protein</fullName>
    </submittedName>
</protein>
<evidence type="ECO:0000313" key="1">
    <source>
        <dbReference type="EMBL" id="RKF03949.1"/>
    </source>
</evidence>
<keyword evidence="2" id="KW-1185">Reference proteome</keyword>
<dbReference type="EMBL" id="RAQM01000008">
    <property type="protein sequence ID" value="RKF03949.1"/>
    <property type="molecule type" value="Genomic_DNA"/>
</dbReference>
<evidence type="ECO:0000313" key="2">
    <source>
        <dbReference type="Proteomes" id="UP000285780"/>
    </source>
</evidence>
<accession>A0A420E1J7</accession>
<proteinExistence type="predicted"/>
<organism evidence="1 2">
    <name type="scientific">Tenacibaculum lutimaris</name>
    <dbReference type="NCBI Taxonomy" id="285258"/>
    <lineage>
        <taxon>Bacteria</taxon>
        <taxon>Pseudomonadati</taxon>
        <taxon>Bacteroidota</taxon>
        <taxon>Flavobacteriia</taxon>
        <taxon>Flavobacteriales</taxon>
        <taxon>Flavobacteriaceae</taxon>
        <taxon>Tenacibaculum</taxon>
    </lineage>
</organism>
<name>A0A420E1J7_9FLAO</name>
<gene>
    <name evidence="1" type="ORF">C8N26_1581</name>
</gene>